<dbReference type="PANTHER" id="PTHR25462">
    <property type="entry name" value="BONUS, ISOFORM C-RELATED"/>
    <property type="match status" value="1"/>
</dbReference>
<dbReference type="PANTHER" id="PTHR25462:SF229">
    <property type="entry name" value="TRANSCRIPTION INTERMEDIARY FACTOR 1-BETA"/>
    <property type="match status" value="1"/>
</dbReference>
<feature type="coiled-coil region" evidence="6">
    <location>
        <begin position="213"/>
        <end position="272"/>
    </location>
</feature>
<dbReference type="PROSITE" id="PS00518">
    <property type="entry name" value="ZF_RING_1"/>
    <property type="match status" value="1"/>
</dbReference>
<keyword evidence="2" id="KW-0479">Metal-binding</keyword>
<evidence type="ECO:0000256" key="2">
    <source>
        <dbReference type="ARBA" id="ARBA00022723"/>
    </source>
</evidence>
<evidence type="ECO:0000313" key="9">
    <source>
        <dbReference type="Proteomes" id="UP000694888"/>
    </source>
</evidence>
<dbReference type="RefSeq" id="XP_005093208.1">
    <property type="nucleotide sequence ID" value="XM_005093151.3"/>
</dbReference>
<gene>
    <name evidence="10 11" type="primary">LOC101854238</name>
</gene>
<feature type="domain" description="RING-type" evidence="7">
    <location>
        <begin position="21"/>
        <end position="64"/>
    </location>
</feature>
<protein>
    <submittedName>
        <fullName evidence="10 11">Tripartite motif-containing protein 2</fullName>
    </submittedName>
</protein>
<dbReference type="SUPFAM" id="SSF63825">
    <property type="entry name" value="YWTD domain"/>
    <property type="match status" value="1"/>
</dbReference>
<keyword evidence="3 5" id="KW-0863">Zinc-finger</keyword>
<dbReference type="PROSITE" id="PS50089">
    <property type="entry name" value="ZF_RING_2"/>
    <property type="match status" value="1"/>
</dbReference>
<dbReference type="InterPro" id="IPR047153">
    <property type="entry name" value="TRIM45/56/19-like"/>
</dbReference>
<evidence type="ECO:0000256" key="6">
    <source>
        <dbReference type="SAM" id="Coils"/>
    </source>
</evidence>
<accession>A0ABM1VPH4</accession>
<dbReference type="InterPro" id="IPR027370">
    <property type="entry name" value="Znf-RING_euk"/>
</dbReference>
<keyword evidence="6" id="KW-0175">Coiled coil</keyword>
<proteinExistence type="predicted"/>
<evidence type="ECO:0000256" key="5">
    <source>
        <dbReference type="PROSITE-ProRule" id="PRU00024"/>
    </source>
</evidence>
<dbReference type="InterPro" id="IPR017907">
    <property type="entry name" value="Znf_RING_CS"/>
</dbReference>
<dbReference type="InterPro" id="IPR000315">
    <property type="entry name" value="Znf_B-box"/>
</dbReference>
<organism evidence="9 11">
    <name type="scientific">Aplysia californica</name>
    <name type="common">California sea hare</name>
    <dbReference type="NCBI Taxonomy" id="6500"/>
    <lineage>
        <taxon>Eukaryota</taxon>
        <taxon>Metazoa</taxon>
        <taxon>Spiralia</taxon>
        <taxon>Lophotrochozoa</taxon>
        <taxon>Mollusca</taxon>
        <taxon>Gastropoda</taxon>
        <taxon>Heterobranchia</taxon>
        <taxon>Euthyneura</taxon>
        <taxon>Tectipleura</taxon>
        <taxon>Aplysiida</taxon>
        <taxon>Aplysioidea</taxon>
        <taxon>Aplysiidae</taxon>
        <taxon>Aplysia</taxon>
    </lineage>
</organism>
<dbReference type="PROSITE" id="PS50119">
    <property type="entry name" value="ZF_BBOX"/>
    <property type="match status" value="1"/>
</dbReference>
<dbReference type="SMART" id="SM00184">
    <property type="entry name" value="RING"/>
    <property type="match status" value="1"/>
</dbReference>
<sequence>MAQFGSADLKSEKLADEFLQCPLCFEQFISPKVLPCQHTFCLACLRGYVVARAFYNSLPCPLCKEVAEIPGNDVGNLKNNFMVVNLLQFVQSSKKATEEEWREAEPTSVLSMTSTDVRECGACNEPGRLSSYCHMCSMWLCNICSKAHRRVPSTAPHPLVSNEEVDRQCKEMVLQGEMRISGMQVENVEKQDFYLCQMRQLPENIEAVKSKIKSSAKEAQETIKEKMKDLLQKVETFSRGQESVLSLRLHEAEEKKKSLDNLQELLNMVKISSDGQSNQHAIKSVEEFLTNKSVSEPHVSTEKTVSLVFTPFGNSLGELKGLEIGCLRRVTNSAVTRFLNDRPLGVNKEACLVEREYISALAINKLAHKFVVANNRSVLVLKHNSKAPQPFLSALSERNVTRPWGIAYSVEDCRVFISEAGEHEGEGAVISYNHDGAFHSVIASGLTLPRGIAVHKNLVFVCDQIDKCVYIMNVWGKIIRLVKKTPGGQFLFNGPMFVSVGKSGTFAVSDNCNSVKIFDKDCNHLFTYTSELADSEFWDVLVLQNDTVVVCDWKHGLHKISPDHASNGLISIDSSVVMREPSALAALNNGNSIYVGTCGGEIFSAI</sequence>
<evidence type="ECO:0000259" key="8">
    <source>
        <dbReference type="PROSITE" id="PS50119"/>
    </source>
</evidence>
<evidence type="ECO:0000256" key="1">
    <source>
        <dbReference type="ARBA" id="ARBA00022553"/>
    </source>
</evidence>
<name>A0ABM1VPH4_APLCA</name>
<dbReference type="Gene3D" id="2.120.10.30">
    <property type="entry name" value="TolB, C-terminal domain"/>
    <property type="match status" value="1"/>
</dbReference>
<dbReference type="GeneID" id="101854238"/>
<feature type="domain" description="B box-type" evidence="8">
    <location>
        <begin position="115"/>
        <end position="162"/>
    </location>
</feature>
<dbReference type="InterPro" id="IPR013083">
    <property type="entry name" value="Znf_RING/FYVE/PHD"/>
</dbReference>
<evidence type="ECO:0000313" key="10">
    <source>
        <dbReference type="RefSeq" id="XP_005093208.1"/>
    </source>
</evidence>
<evidence type="ECO:0000259" key="7">
    <source>
        <dbReference type="PROSITE" id="PS50089"/>
    </source>
</evidence>
<dbReference type="SUPFAM" id="SSF57850">
    <property type="entry name" value="RING/U-box"/>
    <property type="match status" value="1"/>
</dbReference>
<keyword evidence="9" id="KW-1185">Reference proteome</keyword>
<keyword evidence="4" id="KW-0862">Zinc</keyword>
<evidence type="ECO:0000256" key="3">
    <source>
        <dbReference type="ARBA" id="ARBA00022771"/>
    </source>
</evidence>
<keyword evidence="1" id="KW-0597">Phosphoprotein</keyword>
<evidence type="ECO:0000313" key="11">
    <source>
        <dbReference type="RefSeq" id="XP_035824316.1"/>
    </source>
</evidence>
<evidence type="ECO:0000256" key="4">
    <source>
        <dbReference type="ARBA" id="ARBA00022833"/>
    </source>
</evidence>
<dbReference type="InterPro" id="IPR011042">
    <property type="entry name" value="6-blade_b-propeller_TolB-like"/>
</dbReference>
<reference evidence="10 11" key="1">
    <citation type="submission" date="2025-05" db="UniProtKB">
        <authorList>
            <consortium name="RefSeq"/>
        </authorList>
    </citation>
    <scope>IDENTIFICATION</scope>
</reference>
<dbReference type="Gene3D" id="3.30.40.10">
    <property type="entry name" value="Zinc/RING finger domain, C3HC4 (zinc finger)"/>
    <property type="match status" value="1"/>
</dbReference>
<dbReference type="InterPro" id="IPR001841">
    <property type="entry name" value="Znf_RING"/>
</dbReference>
<dbReference type="Pfam" id="PF13445">
    <property type="entry name" value="zf-RING_UBOX"/>
    <property type="match status" value="1"/>
</dbReference>
<dbReference type="RefSeq" id="XP_035824316.1">
    <property type="nucleotide sequence ID" value="XM_035968423.1"/>
</dbReference>
<dbReference type="Proteomes" id="UP000694888">
    <property type="component" value="Unplaced"/>
</dbReference>